<dbReference type="STRING" id="1349785.GCA_000509405_00812"/>
<dbReference type="GeneID" id="47722942"/>
<sequence length="105" mass="12008">MIKKILFISFLLITSLSFSQKTVKNLSAAPNPFRLSTMISFDSENDQVTIIDIKNILGKTIYRKVFTAKKGRNSIPFSRNNLKAGMYIYAIQNSKDVISKRFVIR</sequence>
<dbReference type="Pfam" id="PF18962">
    <property type="entry name" value="Por_Secre_tail"/>
    <property type="match status" value="1"/>
</dbReference>
<evidence type="ECO:0000256" key="2">
    <source>
        <dbReference type="SAM" id="SignalP"/>
    </source>
</evidence>
<dbReference type="OrthoDB" id="1449234at2"/>
<evidence type="ECO:0000259" key="3">
    <source>
        <dbReference type="Pfam" id="PF18962"/>
    </source>
</evidence>
<keyword evidence="1 2" id="KW-0732">Signal</keyword>
<evidence type="ECO:0000256" key="1">
    <source>
        <dbReference type="ARBA" id="ARBA00022729"/>
    </source>
</evidence>
<feature type="chain" id="PRO_5013621552" description="Secretion system C-terminal sorting domain-containing protein" evidence="2">
    <location>
        <begin position="20"/>
        <end position="105"/>
    </location>
</feature>
<organism evidence="4 5">
    <name type="scientific">Tenacibaculum maritimum NCIMB 2154</name>
    <dbReference type="NCBI Taxonomy" id="1349785"/>
    <lineage>
        <taxon>Bacteria</taxon>
        <taxon>Pseudomonadati</taxon>
        <taxon>Bacteroidota</taxon>
        <taxon>Flavobacteriia</taxon>
        <taxon>Flavobacteriales</taxon>
        <taxon>Flavobacteriaceae</taxon>
        <taxon>Tenacibaculum</taxon>
    </lineage>
</organism>
<name>A0A2H1E9C1_9FLAO</name>
<dbReference type="KEGG" id="tmar:MARIT_1420"/>
<dbReference type="EMBL" id="LT634361">
    <property type="protein sequence ID" value="SFZ82055.1"/>
    <property type="molecule type" value="Genomic_DNA"/>
</dbReference>
<evidence type="ECO:0000313" key="4">
    <source>
        <dbReference type="EMBL" id="SFZ82055.1"/>
    </source>
</evidence>
<dbReference type="NCBIfam" id="TIGR04183">
    <property type="entry name" value="Por_Secre_tail"/>
    <property type="match status" value="1"/>
</dbReference>
<evidence type="ECO:0000313" key="5">
    <source>
        <dbReference type="Proteomes" id="UP000231564"/>
    </source>
</evidence>
<protein>
    <recommendedName>
        <fullName evidence="3">Secretion system C-terminal sorting domain-containing protein</fullName>
    </recommendedName>
</protein>
<proteinExistence type="predicted"/>
<reference evidence="4 5" key="1">
    <citation type="submission" date="2016-11" db="EMBL/GenBank/DDBJ databases">
        <authorList>
            <person name="Jaros S."/>
            <person name="Januszkiewicz K."/>
            <person name="Wedrychowicz H."/>
        </authorList>
    </citation>
    <scope>NUCLEOTIDE SEQUENCE [LARGE SCALE GENOMIC DNA]</scope>
    <source>
        <strain evidence="4">NCIMB 2154T</strain>
    </source>
</reference>
<feature type="domain" description="Secretion system C-terminal sorting" evidence="3">
    <location>
        <begin position="30"/>
        <end position="104"/>
    </location>
</feature>
<accession>A0A2H1E9C1</accession>
<dbReference type="Proteomes" id="UP000231564">
    <property type="component" value="Chromosome MARIT"/>
</dbReference>
<dbReference type="InterPro" id="IPR026444">
    <property type="entry name" value="Secre_tail"/>
</dbReference>
<gene>
    <name evidence="4" type="ORF">MARIT_1420</name>
</gene>
<feature type="signal peptide" evidence="2">
    <location>
        <begin position="1"/>
        <end position="19"/>
    </location>
</feature>
<keyword evidence="5" id="KW-1185">Reference proteome</keyword>
<dbReference type="RefSeq" id="WP_024741862.1">
    <property type="nucleotide sequence ID" value="NZ_BAUG01000038.1"/>
</dbReference>
<dbReference type="AlphaFoldDB" id="A0A2H1E9C1"/>